<dbReference type="AlphaFoldDB" id="A0A9D2B3P3"/>
<dbReference type="GO" id="GO:0005829">
    <property type="term" value="C:cytosol"/>
    <property type="evidence" value="ECO:0007669"/>
    <property type="project" value="TreeGrafter"/>
</dbReference>
<dbReference type="GO" id="GO:0016791">
    <property type="term" value="F:phosphatase activity"/>
    <property type="evidence" value="ECO:0007669"/>
    <property type="project" value="TreeGrafter"/>
</dbReference>
<dbReference type="Gene3D" id="3.40.50.1000">
    <property type="entry name" value="HAD superfamily/HAD-like"/>
    <property type="match status" value="1"/>
</dbReference>
<dbReference type="PANTHER" id="PTHR10000">
    <property type="entry name" value="PHOSPHOSERINE PHOSPHATASE"/>
    <property type="match status" value="1"/>
</dbReference>
<dbReference type="Pfam" id="PF08282">
    <property type="entry name" value="Hydrolase_3"/>
    <property type="match status" value="1"/>
</dbReference>
<dbReference type="SUPFAM" id="SSF56784">
    <property type="entry name" value="HAD-like"/>
    <property type="match status" value="1"/>
</dbReference>
<reference evidence="1" key="1">
    <citation type="journal article" date="2021" name="PeerJ">
        <title>Extensive microbial diversity within the chicken gut microbiome revealed by metagenomics and culture.</title>
        <authorList>
            <person name="Gilroy R."/>
            <person name="Ravi A."/>
            <person name="Getino M."/>
            <person name="Pursley I."/>
            <person name="Horton D.L."/>
            <person name="Alikhan N.F."/>
            <person name="Baker D."/>
            <person name="Gharbi K."/>
            <person name="Hall N."/>
            <person name="Watson M."/>
            <person name="Adriaenssens E.M."/>
            <person name="Foster-Nyarko E."/>
            <person name="Jarju S."/>
            <person name="Secka A."/>
            <person name="Antonio M."/>
            <person name="Oren A."/>
            <person name="Chaudhuri R.R."/>
            <person name="La Ragione R."/>
            <person name="Hildebrand F."/>
            <person name="Pallen M.J."/>
        </authorList>
    </citation>
    <scope>NUCLEOTIDE SEQUENCE</scope>
    <source>
        <strain evidence="1">ChiSjej1B19-8411</strain>
    </source>
</reference>
<dbReference type="SFLD" id="SFLDG01140">
    <property type="entry name" value="C2.B:_Phosphomannomutase_and_P"/>
    <property type="match status" value="1"/>
</dbReference>
<proteinExistence type="predicted"/>
<reference evidence="1" key="2">
    <citation type="submission" date="2021-04" db="EMBL/GenBank/DDBJ databases">
        <authorList>
            <person name="Gilroy R."/>
        </authorList>
    </citation>
    <scope>NUCLEOTIDE SEQUENCE</scope>
    <source>
        <strain evidence="1">ChiSjej1B19-8411</strain>
    </source>
</reference>
<dbReference type="GO" id="GO:0000287">
    <property type="term" value="F:magnesium ion binding"/>
    <property type="evidence" value="ECO:0007669"/>
    <property type="project" value="TreeGrafter"/>
</dbReference>
<dbReference type="InterPro" id="IPR023214">
    <property type="entry name" value="HAD_sf"/>
</dbReference>
<name>A0A9D2B3P3_9FIRM</name>
<dbReference type="InterPro" id="IPR006379">
    <property type="entry name" value="HAD-SF_hydro_IIB"/>
</dbReference>
<dbReference type="PANTHER" id="PTHR10000:SF8">
    <property type="entry name" value="HAD SUPERFAMILY HYDROLASE-LIKE, TYPE 3"/>
    <property type="match status" value="1"/>
</dbReference>
<dbReference type="NCBIfam" id="TIGR00099">
    <property type="entry name" value="Cof-subfamily"/>
    <property type="match status" value="1"/>
</dbReference>
<dbReference type="EMBL" id="DXEX01000135">
    <property type="protein sequence ID" value="HIX59274.1"/>
    <property type="molecule type" value="Genomic_DNA"/>
</dbReference>
<protein>
    <submittedName>
        <fullName evidence="1">Cof-type HAD-IIB family hydrolase</fullName>
    </submittedName>
</protein>
<dbReference type="InterPro" id="IPR036412">
    <property type="entry name" value="HAD-like_sf"/>
</dbReference>
<sequence>MKIEVIACDLDGTLLTAKKEISERNRMALHKAAAKGIRIIPATGRAMDAVPAEVLAIPGVEYVITSNGAAVESVSEKQRIYECLLREAAVEQILALFQGRDVVWEAYIQGVPYADARYVQDPLGYGSTEYGAVYVRNTRCPVEQMEEFILEHRHSLDGIACVCRQNEVLPRWRKEVESQIPDVYVTTSVPRLLEIADAKAGKAGALQWILERERLSAKSVMAFGDGDNDAEMLALAGYGFAMGNATEACRKAAAAVVESNEEDGVGKTILRYLK</sequence>
<dbReference type="PROSITE" id="PS01229">
    <property type="entry name" value="COF_2"/>
    <property type="match status" value="1"/>
</dbReference>
<evidence type="ECO:0000313" key="2">
    <source>
        <dbReference type="Proteomes" id="UP000886817"/>
    </source>
</evidence>
<dbReference type="Proteomes" id="UP000886817">
    <property type="component" value="Unassembled WGS sequence"/>
</dbReference>
<evidence type="ECO:0000313" key="1">
    <source>
        <dbReference type="EMBL" id="HIX59274.1"/>
    </source>
</evidence>
<dbReference type="InterPro" id="IPR000150">
    <property type="entry name" value="Cof"/>
</dbReference>
<gene>
    <name evidence="1" type="ORF">IAA45_06105</name>
</gene>
<dbReference type="PROSITE" id="PS01228">
    <property type="entry name" value="COF_1"/>
    <property type="match status" value="1"/>
</dbReference>
<dbReference type="NCBIfam" id="TIGR01484">
    <property type="entry name" value="HAD-SF-IIB"/>
    <property type="match status" value="1"/>
</dbReference>
<dbReference type="SFLD" id="SFLDS00003">
    <property type="entry name" value="Haloacid_Dehalogenase"/>
    <property type="match status" value="1"/>
</dbReference>
<organism evidence="1 2">
    <name type="scientific">Candidatus Blautia gallistercoris</name>
    <dbReference type="NCBI Taxonomy" id="2838490"/>
    <lineage>
        <taxon>Bacteria</taxon>
        <taxon>Bacillati</taxon>
        <taxon>Bacillota</taxon>
        <taxon>Clostridia</taxon>
        <taxon>Lachnospirales</taxon>
        <taxon>Lachnospiraceae</taxon>
        <taxon>Blautia</taxon>
    </lineage>
</organism>
<accession>A0A9D2B3P3</accession>
<comment type="caution">
    <text evidence="1">The sequence shown here is derived from an EMBL/GenBank/DDBJ whole genome shotgun (WGS) entry which is preliminary data.</text>
</comment>
<dbReference type="Gene3D" id="3.30.1240.10">
    <property type="match status" value="1"/>
</dbReference>
<keyword evidence="1" id="KW-0378">Hydrolase</keyword>